<organism evidence="1 2">
    <name type="scientific">Mycobacterium nebraskense</name>
    <dbReference type="NCBI Taxonomy" id="244292"/>
    <lineage>
        <taxon>Bacteria</taxon>
        <taxon>Bacillati</taxon>
        <taxon>Actinomycetota</taxon>
        <taxon>Actinomycetes</taxon>
        <taxon>Mycobacteriales</taxon>
        <taxon>Mycobacteriaceae</taxon>
        <taxon>Mycobacterium</taxon>
    </lineage>
</organism>
<dbReference type="EMBL" id="LQPH01000099">
    <property type="protein sequence ID" value="ORW26008.1"/>
    <property type="molecule type" value="Genomic_DNA"/>
</dbReference>
<keyword evidence="2" id="KW-1185">Reference proteome</keyword>
<dbReference type="Gene3D" id="3.40.50.1820">
    <property type="entry name" value="alpha/beta hydrolase"/>
    <property type="match status" value="1"/>
</dbReference>
<reference evidence="1 2" key="1">
    <citation type="submission" date="2016-01" db="EMBL/GenBank/DDBJ databases">
        <title>The new phylogeny of the genus Mycobacterium.</title>
        <authorList>
            <person name="Tarcisio F."/>
            <person name="Conor M."/>
            <person name="Antonella G."/>
            <person name="Elisabetta G."/>
            <person name="Giulia F.S."/>
            <person name="Sara T."/>
            <person name="Anna F."/>
            <person name="Clotilde B."/>
            <person name="Roberto B."/>
            <person name="Veronica D.S."/>
            <person name="Fabio R."/>
            <person name="Monica P."/>
            <person name="Olivier J."/>
            <person name="Enrico T."/>
            <person name="Nicola S."/>
        </authorList>
    </citation>
    <scope>NUCLEOTIDE SEQUENCE [LARGE SCALE GENOMIC DNA]</scope>
    <source>
        <strain evidence="1 2">DSM 44803</strain>
    </source>
</reference>
<dbReference type="AlphaFoldDB" id="A0A1X1ZRY7"/>
<dbReference type="OrthoDB" id="2472181at2"/>
<name>A0A1X1ZRY7_9MYCO</name>
<protein>
    <submittedName>
        <fullName evidence="1">Uncharacterized protein</fullName>
    </submittedName>
</protein>
<dbReference type="InterPro" id="IPR029058">
    <property type="entry name" value="AB_hydrolase_fold"/>
</dbReference>
<dbReference type="Proteomes" id="UP000193781">
    <property type="component" value="Unassembled WGS sequence"/>
</dbReference>
<evidence type="ECO:0000313" key="2">
    <source>
        <dbReference type="Proteomes" id="UP000193781"/>
    </source>
</evidence>
<comment type="caution">
    <text evidence="1">The sequence shown here is derived from an EMBL/GenBank/DDBJ whole genome shotgun (WGS) entry which is preliminary data.</text>
</comment>
<sequence>MNGGVDGAVPPEDTLGDQQVMAEASRSQRLFDLLAENARENVARYRIHEPSVFTGDITIFSATRDEDDRTAFLVQSWRPHVSGEILTYSVDRAHNDTLTNESVGLYGQRLTHLLVLAERRLELAHGAATRDDKLPGERAG</sequence>
<evidence type="ECO:0000313" key="1">
    <source>
        <dbReference type="EMBL" id="ORW26008.1"/>
    </source>
</evidence>
<dbReference type="STRING" id="244292.ABW17_11925"/>
<accession>A0A1X1ZRY7</accession>
<dbReference type="SUPFAM" id="SSF53474">
    <property type="entry name" value="alpha/beta-Hydrolases"/>
    <property type="match status" value="1"/>
</dbReference>
<dbReference type="RefSeq" id="WP_046182100.1">
    <property type="nucleotide sequence ID" value="NZ_JACKSS010000100.1"/>
</dbReference>
<gene>
    <name evidence="1" type="ORF">AWC17_30975</name>
</gene>
<proteinExistence type="predicted"/>